<accession>A0A4Q2JRZ9</accession>
<evidence type="ECO:0000313" key="5">
    <source>
        <dbReference type="Proteomes" id="UP000292935"/>
    </source>
</evidence>
<protein>
    <submittedName>
        <fullName evidence="4">Amidohydrolase</fullName>
    </submittedName>
</protein>
<feature type="binding site" evidence="2">
    <location>
        <position position="102"/>
    </location>
    <ligand>
        <name>Mn(2+)</name>
        <dbReference type="ChEBI" id="CHEBI:29035"/>
        <label>2</label>
    </ligand>
</feature>
<dbReference type="GO" id="GO:0046872">
    <property type="term" value="F:metal ion binding"/>
    <property type="evidence" value="ECO:0007669"/>
    <property type="project" value="UniProtKB-KW"/>
</dbReference>
<dbReference type="Proteomes" id="UP000292935">
    <property type="component" value="Unassembled WGS sequence"/>
</dbReference>
<dbReference type="GO" id="GO:0019877">
    <property type="term" value="P:diaminopimelate biosynthetic process"/>
    <property type="evidence" value="ECO:0007669"/>
    <property type="project" value="UniProtKB-ARBA"/>
</dbReference>
<organism evidence="4 5">
    <name type="scientific">Agromyces fucosus</name>
    <dbReference type="NCBI Taxonomy" id="41985"/>
    <lineage>
        <taxon>Bacteria</taxon>
        <taxon>Bacillati</taxon>
        <taxon>Actinomycetota</taxon>
        <taxon>Actinomycetes</taxon>
        <taxon>Micrococcales</taxon>
        <taxon>Microbacteriaceae</taxon>
        <taxon>Agromyces</taxon>
    </lineage>
</organism>
<dbReference type="PIRSF" id="PIRSF005962">
    <property type="entry name" value="Pept_M20D_amidohydro"/>
    <property type="match status" value="1"/>
</dbReference>
<gene>
    <name evidence="4" type="ORF">ESP57_10055</name>
</gene>
<dbReference type="InterPro" id="IPR002933">
    <property type="entry name" value="Peptidase_M20"/>
</dbReference>
<sequence>MSLDLAAVYRDLHANPELSFQEHRTAGIVAETLTALGLTVTTGIGRTGVVGVLENGDGPTVLLRADMDGLPVLEATGLPYASTARGTDHEGNDVPVMHACGHDVHVTCLLGATERLVADRAEWSGTLVALFQPAEEWGGGAEAMVADGLFDRVPKPDIVLGQHVAPLPAGFAAVRGGVAMAGADSLTIRLHGTGGHGSRPETTVDPVYLAASTVVRLQGIVARELAATDAAVVSVGQIHAGTKNNIIPAEASLGLSIRSFDETVRTKVLSAIERIAKAEAAASGAPREPDFDYEERFPVTVNDAAATERTAAALRGVLGEARVIDPGVISGSEDVGVLATAAGVPLVYWILGGSDPALFGDALATGRMPDDIPSNHSPFFAPLIEPTLEVGVAALVAGAREWLGEPTA</sequence>
<dbReference type="Gene3D" id="3.40.630.10">
    <property type="entry name" value="Zn peptidases"/>
    <property type="match status" value="1"/>
</dbReference>
<dbReference type="Gene3D" id="3.30.70.360">
    <property type="match status" value="1"/>
</dbReference>
<dbReference type="PANTHER" id="PTHR11014:SF63">
    <property type="entry name" value="METALLOPEPTIDASE, PUTATIVE (AFU_ORTHOLOGUE AFUA_6G09600)-RELATED"/>
    <property type="match status" value="1"/>
</dbReference>
<dbReference type="OrthoDB" id="9777385at2"/>
<dbReference type="SUPFAM" id="SSF55031">
    <property type="entry name" value="Bacterial exopeptidase dimerisation domain"/>
    <property type="match status" value="1"/>
</dbReference>
<evidence type="ECO:0000313" key="4">
    <source>
        <dbReference type="EMBL" id="RXZ49257.1"/>
    </source>
</evidence>
<dbReference type="RefSeq" id="WP_129231422.1">
    <property type="nucleotide sequence ID" value="NZ_SDPO01000002.1"/>
</dbReference>
<dbReference type="GO" id="GO:0050118">
    <property type="term" value="F:N-acetyldiaminopimelate deacetylase activity"/>
    <property type="evidence" value="ECO:0007669"/>
    <property type="project" value="UniProtKB-ARBA"/>
</dbReference>
<proteinExistence type="predicted"/>
<feature type="domain" description="Peptidase M20 dimerisation" evidence="3">
    <location>
        <begin position="181"/>
        <end position="281"/>
    </location>
</feature>
<comment type="cofactor">
    <cofactor evidence="2">
        <name>Mn(2+)</name>
        <dbReference type="ChEBI" id="CHEBI:29035"/>
    </cofactor>
    <text evidence="2">The Mn(2+) ion enhances activity.</text>
</comment>
<keyword evidence="2" id="KW-0464">Manganese</keyword>
<dbReference type="AlphaFoldDB" id="A0A4Q2JRZ9"/>
<keyword evidence="5" id="KW-1185">Reference proteome</keyword>
<dbReference type="Pfam" id="PF07687">
    <property type="entry name" value="M20_dimer"/>
    <property type="match status" value="1"/>
</dbReference>
<dbReference type="InterPro" id="IPR011650">
    <property type="entry name" value="Peptidase_M20_dimer"/>
</dbReference>
<dbReference type="InterPro" id="IPR036264">
    <property type="entry name" value="Bact_exopeptidase_dim_dom"/>
</dbReference>
<reference evidence="4 5" key="1">
    <citation type="submission" date="2019-01" db="EMBL/GenBank/DDBJ databases">
        <authorList>
            <person name="Li J."/>
        </authorList>
    </citation>
    <scope>NUCLEOTIDE SEQUENCE [LARGE SCALE GENOMIC DNA]</scope>
    <source>
        <strain evidence="4 5">CCUG 35506</strain>
    </source>
</reference>
<evidence type="ECO:0000256" key="2">
    <source>
        <dbReference type="PIRSR" id="PIRSR005962-1"/>
    </source>
</evidence>
<name>A0A4Q2JRZ9_9MICO</name>
<evidence type="ECO:0000259" key="3">
    <source>
        <dbReference type="Pfam" id="PF07687"/>
    </source>
</evidence>
<comment type="caution">
    <text evidence="4">The sequence shown here is derived from an EMBL/GenBank/DDBJ whole genome shotgun (WGS) entry which is preliminary data.</text>
</comment>
<dbReference type="EMBL" id="SDPO01000002">
    <property type="protein sequence ID" value="RXZ49257.1"/>
    <property type="molecule type" value="Genomic_DNA"/>
</dbReference>
<evidence type="ECO:0000256" key="1">
    <source>
        <dbReference type="ARBA" id="ARBA00022801"/>
    </source>
</evidence>
<dbReference type="InterPro" id="IPR017439">
    <property type="entry name" value="Amidohydrolase"/>
</dbReference>
<dbReference type="NCBIfam" id="TIGR01891">
    <property type="entry name" value="amidohydrolases"/>
    <property type="match status" value="1"/>
</dbReference>
<dbReference type="FunFam" id="3.30.70.360:FF:000001">
    <property type="entry name" value="N-acetyldiaminopimelate deacetylase"/>
    <property type="match status" value="1"/>
</dbReference>
<dbReference type="Pfam" id="PF01546">
    <property type="entry name" value="Peptidase_M20"/>
    <property type="match status" value="1"/>
</dbReference>
<keyword evidence="2" id="KW-0479">Metal-binding</keyword>
<feature type="binding site" evidence="2">
    <location>
        <position position="136"/>
    </location>
    <ligand>
        <name>Mn(2+)</name>
        <dbReference type="ChEBI" id="CHEBI:29035"/>
        <label>2</label>
    </ligand>
</feature>
<dbReference type="PANTHER" id="PTHR11014">
    <property type="entry name" value="PEPTIDASE M20 FAMILY MEMBER"/>
    <property type="match status" value="1"/>
</dbReference>
<keyword evidence="1 4" id="KW-0378">Hydrolase</keyword>
<feature type="binding site" evidence="2">
    <location>
        <position position="100"/>
    </location>
    <ligand>
        <name>Mn(2+)</name>
        <dbReference type="ChEBI" id="CHEBI:29035"/>
        <label>2</label>
    </ligand>
</feature>
<dbReference type="SUPFAM" id="SSF53187">
    <property type="entry name" value="Zn-dependent exopeptidases"/>
    <property type="match status" value="1"/>
</dbReference>
<feature type="binding site" evidence="2">
    <location>
        <position position="163"/>
    </location>
    <ligand>
        <name>Mn(2+)</name>
        <dbReference type="ChEBI" id="CHEBI:29035"/>
        <label>2</label>
    </ligand>
</feature>